<gene>
    <name evidence="1" type="ORF">BDK89_3378</name>
</gene>
<proteinExistence type="predicted"/>
<dbReference type="AlphaFoldDB" id="A0A4R7I2R5"/>
<dbReference type="InterPro" id="IPR049253">
    <property type="entry name" value="DUF6886"/>
</dbReference>
<dbReference type="EMBL" id="SOAU01000001">
    <property type="protein sequence ID" value="TDT17765.1"/>
    <property type="molecule type" value="Genomic_DNA"/>
</dbReference>
<evidence type="ECO:0000313" key="1">
    <source>
        <dbReference type="EMBL" id="TDT17765.1"/>
    </source>
</evidence>
<dbReference type="Pfam" id="PF21820">
    <property type="entry name" value="DUF6886"/>
    <property type="match status" value="1"/>
</dbReference>
<reference evidence="1 2" key="1">
    <citation type="submission" date="2019-03" db="EMBL/GenBank/DDBJ databases">
        <title>Sequencing the genomes of 1000 actinobacteria strains.</title>
        <authorList>
            <person name="Klenk H.-P."/>
        </authorList>
    </citation>
    <scope>NUCLEOTIDE SEQUENCE [LARGE SCALE GENOMIC DNA]</scope>
    <source>
        <strain evidence="1 2">DSM 18936</strain>
    </source>
</reference>
<organism evidence="1 2">
    <name type="scientific">Ilumatobacter fluminis</name>
    <dbReference type="NCBI Taxonomy" id="467091"/>
    <lineage>
        <taxon>Bacteria</taxon>
        <taxon>Bacillati</taxon>
        <taxon>Actinomycetota</taxon>
        <taxon>Acidimicrobiia</taxon>
        <taxon>Acidimicrobiales</taxon>
        <taxon>Ilumatobacteraceae</taxon>
        <taxon>Ilumatobacter</taxon>
    </lineage>
</organism>
<protein>
    <submittedName>
        <fullName evidence="1">Uncharacterized protein</fullName>
    </submittedName>
</protein>
<dbReference type="Proteomes" id="UP000294558">
    <property type="component" value="Unassembled WGS sequence"/>
</dbReference>
<evidence type="ECO:0000313" key="2">
    <source>
        <dbReference type="Proteomes" id="UP000294558"/>
    </source>
</evidence>
<name>A0A4R7I2R5_9ACTN</name>
<sequence length="198" mass="22819">MRENHDVISDAERDELVRRAAAVPKTHSRPDVVFHYSEDGSIKRFAPHRPPSNPSHPPAVWTIDAEHAPLYWFPRHCPRISVWAYDDEQQGRLSELFETEASRICATETIWIDPMRAARLYEYRFDGSRFAPWTDADGQYIAGEAVYPDEVVMLDDLLALHADAEVELRFTPKLGRLMDQVLASGLPFSFVRIRDARR</sequence>
<comment type="caution">
    <text evidence="1">The sequence shown here is derived from an EMBL/GenBank/DDBJ whole genome shotgun (WGS) entry which is preliminary data.</text>
</comment>
<keyword evidence="2" id="KW-1185">Reference proteome</keyword>
<accession>A0A4R7I2R5</accession>